<organism evidence="1 2">
    <name type="scientific">Bartonella silvatica</name>
    <dbReference type="NCBI Taxonomy" id="357760"/>
    <lineage>
        <taxon>Bacteria</taxon>
        <taxon>Pseudomonadati</taxon>
        <taxon>Pseudomonadota</taxon>
        <taxon>Alphaproteobacteria</taxon>
        <taxon>Hyphomicrobiales</taxon>
        <taxon>Bartonellaceae</taxon>
        <taxon>Bartonella</taxon>
    </lineage>
</organism>
<proteinExistence type="predicted"/>
<reference evidence="1 2" key="1">
    <citation type="submission" date="2024-06" db="EMBL/GenBank/DDBJ databases">
        <title>Genomic Encyclopedia of Type Strains, Phase IV (KMG-IV): sequencing the most valuable type-strain genomes for metagenomic binning, comparative biology and taxonomic classification.</title>
        <authorList>
            <person name="Goeker M."/>
        </authorList>
    </citation>
    <scope>NUCLEOTIDE SEQUENCE [LARGE SCALE GENOMIC DNA]</scope>
    <source>
        <strain evidence="1 2">DSM 23649</strain>
    </source>
</reference>
<gene>
    <name evidence="1" type="ORF">ABID23_000849</name>
</gene>
<sequence length="94" mass="10787">MYYFFWSSATILNLFKSVGEEYDKVKDVVLGLNDLQEYSTPYCIVSDVPIATLSPGEKSHFASPNPAKAMLEQTRIVTVNNPFVRFFYYLSLLF</sequence>
<keyword evidence="2" id="KW-1185">Reference proteome</keyword>
<evidence type="ECO:0000313" key="1">
    <source>
        <dbReference type="EMBL" id="MET3589763.1"/>
    </source>
</evidence>
<dbReference type="EMBL" id="JBEPLI010000006">
    <property type="protein sequence ID" value="MET3589763.1"/>
    <property type="molecule type" value="Genomic_DNA"/>
</dbReference>
<dbReference type="Proteomes" id="UP001549086">
    <property type="component" value="Unassembled WGS sequence"/>
</dbReference>
<protein>
    <submittedName>
        <fullName evidence="1">Uncharacterized protein</fullName>
    </submittedName>
</protein>
<name>A0ABV2HGU0_9HYPH</name>
<comment type="caution">
    <text evidence="1">The sequence shown here is derived from an EMBL/GenBank/DDBJ whole genome shotgun (WGS) entry which is preliminary data.</text>
</comment>
<accession>A0ABV2HGU0</accession>
<evidence type="ECO:0000313" key="2">
    <source>
        <dbReference type="Proteomes" id="UP001549086"/>
    </source>
</evidence>